<reference evidence="1" key="1">
    <citation type="submission" date="2021-05" db="EMBL/GenBank/DDBJ databases">
        <authorList>
            <person name="Khan N."/>
        </authorList>
    </citation>
    <scope>NUCLEOTIDE SEQUENCE</scope>
</reference>
<gene>
    <name evidence="1" type="ORF">FEQUK3_LOCUS859</name>
</gene>
<dbReference type="AlphaFoldDB" id="A0A8J2NDG3"/>
<dbReference type="Proteomes" id="UP000693738">
    <property type="component" value="Unassembled WGS sequence"/>
</dbReference>
<evidence type="ECO:0008006" key="3">
    <source>
        <dbReference type="Google" id="ProtNLM"/>
    </source>
</evidence>
<accession>A0A8J2NDG3</accession>
<comment type="caution">
    <text evidence="1">The sequence shown here is derived from an EMBL/GenBank/DDBJ whole genome shotgun (WGS) entry which is preliminary data.</text>
</comment>
<sequence>MQIKYLPVLAAAAATGASAGDVQHVDVVHIFETLRIAENVPNFSLNKRNINDLFGRDSGKGCQSSATSILRDIPTPGSSLASWAATATQADVCTLTAPSSVSSAMMSYWTSVANWQVEKGHDFNEFVRNCVSQDELDQILEKVGHKCSSAGVVVFTAASTTQTIDIQTVVPSFTPMAMPTKVGNDACAPCGVSRLAAAAAACVAGFMFAA</sequence>
<proteinExistence type="predicted"/>
<protein>
    <recommendedName>
        <fullName evidence="3">Infection structure specific protein</fullName>
    </recommendedName>
</protein>
<name>A0A8J2NDG3_FUSEQ</name>
<organism evidence="1 2">
    <name type="scientific">Fusarium equiseti</name>
    <name type="common">Fusarium scirpi</name>
    <dbReference type="NCBI Taxonomy" id="61235"/>
    <lineage>
        <taxon>Eukaryota</taxon>
        <taxon>Fungi</taxon>
        <taxon>Dikarya</taxon>
        <taxon>Ascomycota</taxon>
        <taxon>Pezizomycotina</taxon>
        <taxon>Sordariomycetes</taxon>
        <taxon>Hypocreomycetidae</taxon>
        <taxon>Hypocreales</taxon>
        <taxon>Nectriaceae</taxon>
        <taxon>Fusarium</taxon>
        <taxon>Fusarium incarnatum-equiseti species complex</taxon>
    </lineage>
</organism>
<dbReference type="EMBL" id="CAJSTJ010000044">
    <property type="protein sequence ID" value="CAG7555129.1"/>
    <property type="molecule type" value="Genomic_DNA"/>
</dbReference>
<evidence type="ECO:0000313" key="1">
    <source>
        <dbReference type="EMBL" id="CAG7555129.1"/>
    </source>
</evidence>
<evidence type="ECO:0000313" key="2">
    <source>
        <dbReference type="Proteomes" id="UP000693738"/>
    </source>
</evidence>